<evidence type="ECO:0000256" key="1">
    <source>
        <dbReference type="SAM" id="MobiDB-lite"/>
    </source>
</evidence>
<evidence type="ECO:0008006" key="5">
    <source>
        <dbReference type="Google" id="ProtNLM"/>
    </source>
</evidence>
<evidence type="ECO:0000313" key="3">
    <source>
        <dbReference type="EMBL" id="TNN87456.1"/>
    </source>
</evidence>
<keyword evidence="4" id="KW-1185">Reference proteome</keyword>
<sequence length="105" mass="11650">MSGVLVLVVLLHLIYRARASGGWADSSDTREVISPQQDGSQPASSSRLLLEVSLTQVVIWIWLLTHDLNPLPFSTTAGPFHRLHHRLNVETVLKCRGHGDRSSFP</sequence>
<dbReference type="EMBL" id="SRLO01000010">
    <property type="protein sequence ID" value="TNN87456.1"/>
    <property type="molecule type" value="Genomic_DNA"/>
</dbReference>
<organism evidence="3 4">
    <name type="scientific">Liparis tanakae</name>
    <name type="common">Tanaka's snailfish</name>
    <dbReference type="NCBI Taxonomy" id="230148"/>
    <lineage>
        <taxon>Eukaryota</taxon>
        <taxon>Metazoa</taxon>
        <taxon>Chordata</taxon>
        <taxon>Craniata</taxon>
        <taxon>Vertebrata</taxon>
        <taxon>Euteleostomi</taxon>
        <taxon>Actinopterygii</taxon>
        <taxon>Neopterygii</taxon>
        <taxon>Teleostei</taxon>
        <taxon>Neoteleostei</taxon>
        <taxon>Acanthomorphata</taxon>
        <taxon>Eupercaria</taxon>
        <taxon>Perciformes</taxon>
        <taxon>Cottioidei</taxon>
        <taxon>Cottales</taxon>
        <taxon>Liparidae</taxon>
        <taxon>Liparis</taxon>
    </lineage>
</organism>
<reference evidence="3 4" key="1">
    <citation type="submission" date="2019-03" db="EMBL/GenBank/DDBJ databases">
        <title>First draft genome of Liparis tanakae, snailfish: a comprehensive survey of snailfish specific genes.</title>
        <authorList>
            <person name="Kim W."/>
            <person name="Song I."/>
            <person name="Jeong J.-H."/>
            <person name="Kim D."/>
            <person name="Kim S."/>
            <person name="Ryu S."/>
            <person name="Song J.Y."/>
            <person name="Lee S.K."/>
        </authorList>
    </citation>
    <scope>NUCLEOTIDE SEQUENCE [LARGE SCALE GENOMIC DNA]</scope>
    <source>
        <tissue evidence="3">Muscle</tissue>
    </source>
</reference>
<feature type="compositionally biased region" description="Polar residues" evidence="1">
    <location>
        <begin position="34"/>
        <end position="44"/>
    </location>
</feature>
<comment type="caution">
    <text evidence="3">The sequence shown here is derived from an EMBL/GenBank/DDBJ whole genome shotgun (WGS) entry which is preliminary data.</text>
</comment>
<dbReference type="Proteomes" id="UP000314294">
    <property type="component" value="Unassembled WGS sequence"/>
</dbReference>
<feature type="region of interest" description="Disordered" evidence="1">
    <location>
        <begin position="21"/>
        <end position="44"/>
    </location>
</feature>
<feature type="signal peptide" evidence="2">
    <location>
        <begin position="1"/>
        <end position="19"/>
    </location>
</feature>
<proteinExistence type="predicted"/>
<accession>A0A4Z2JB84</accession>
<dbReference type="AlphaFoldDB" id="A0A4Z2JB84"/>
<keyword evidence="2" id="KW-0732">Signal</keyword>
<gene>
    <name evidence="3" type="ORF">EYF80_002173</name>
</gene>
<name>A0A4Z2JB84_9TELE</name>
<feature type="chain" id="PRO_5021378514" description="Secreted protein" evidence="2">
    <location>
        <begin position="20"/>
        <end position="105"/>
    </location>
</feature>
<evidence type="ECO:0000313" key="4">
    <source>
        <dbReference type="Proteomes" id="UP000314294"/>
    </source>
</evidence>
<protein>
    <recommendedName>
        <fullName evidence="5">Secreted protein</fullName>
    </recommendedName>
</protein>
<evidence type="ECO:0000256" key="2">
    <source>
        <dbReference type="SAM" id="SignalP"/>
    </source>
</evidence>